<organism evidence="2 3">
    <name type="scientific">Gluconacetobacter sacchari DSM 12717</name>
    <dbReference type="NCBI Taxonomy" id="1307940"/>
    <lineage>
        <taxon>Bacteria</taxon>
        <taxon>Pseudomonadati</taxon>
        <taxon>Pseudomonadota</taxon>
        <taxon>Alphaproteobacteria</taxon>
        <taxon>Acetobacterales</taxon>
        <taxon>Acetobacteraceae</taxon>
        <taxon>Gluconacetobacter</taxon>
    </lineage>
</organism>
<proteinExistence type="predicted"/>
<evidence type="ECO:0000313" key="2">
    <source>
        <dbReference type="EMBL" id="GBQ25073.1"/>
    </source>
</evidence>
<gene>
    <name evidence="2" type="ORF">AA12717_1967</name>
</gene>
<dbReference type="EMBL" id="BAQP01000125">
    <property type="protein sequence ID" value="GBQ25073.1"/>
    <property type="molecule type" value="Genomic_DNA"/>
</dbReference>
<keyword evidence="3" id="KW-1185">Reference proteome</keyword>
<protein>
    <submittedName>
        <fullName evidence="2">Uncharacterized protein</fullName>
    </submittedName>
</protein>
<dbReference type="Proteomes" id="UP001060895">
    <property type="component" value="Unassembled WGS sequence"/>
</dbReference>
<evidence type="ECO:0000256" key="1">
    <source>
        <dbReference type="SAM" id="MobiDB-lite"/>
    </source>
</evidence>
<evidence type="ECO:0000313" key="3">
    <source>
        <dbReference type="Proteomes" id="UP001060895"/>
    </source>
</evidence>
<feature type="region of interest" description="Disordered" evidence="1">
    <location>
        <begin position="1"/>
        <end position="37"/>
    </location>
</feature>
<comment type="caution">
    <text evidence="2">The sequence shown here is derived from an EMBL/GenBank/DDBJ whole genome shotgun (WGS) entry which is preliminary data.</text>
</comment>
<name>A0ABQ0P792_9PROT</name>
<feature type="region of interest" description="Disordered" evidence="1">
    <location>
        <begin position="55"/>
        <end position="99"/>
    </location>
</feature>
<accession>A0ABQ0P792</accession>
<feature type="compositionally biased region" description="Polar residues" evidence="1">
    <location>
        <begin position="69"/>
        <end position="78"/>
    </location>
</feature>
<sequence>MLQAEDPADAGGVVGGERTDEPDGAAAGRRDPGQRHRGFLVPLVAAWRMAVSRLRRGAGRAKRTERTGQKSGTGQKGANRTLWGCMCDPSHGGRGSKGC</sequence>
<reference evidence="2" key="1">
    <citation type="submission" date="2013-04" db="EMBL/GenBank/DDBJ databases">
        <title>The genome sequencing project of 58 acetic acid bacteria.</title>
        <authorList>
            <person name="Okamoto-Kainuma A."/>
            <person name="Ishikawa M."/>
            <person name="Umino S."/>
            <person name="Koizumi Y."/>
            <person name="Shiwa Y."/>
            <person name="Yoshikawa H."/>
            <person name="Matsutani M."/>
            <person name="Matsushita K."/>
        </authorList>
    </citation>
    <scope>NUCLEOTIDE SEQUENCE</scope>
    <source>
        <strain evidence="2">DSM 12717</strain>
    </source>
</reference>